<dbReference type="Proteomes" id="UP000053611">
    <property type="component" value="Unassembled WGS sequence"/>
</dbReference>
<name>A0A0J0XU83_9TREE</name>
<dbReference type="AlphaFoldDB" id="A0A0J0XU83"/>
<proteinExistence type="predicted"/>
<keyword evidence="2" id="KW-1185">Reference proteome</keyword>
<dbReference type="EMBL" id="KQ087185">
    <property type="protein sequence ID" value="KLT44625.1"/>
    <property type="molecule type" value="Genomic_DNA"/>
</dbReference>
<gene>
    <name evidence="1" type="ORF">CC85DRAFT_326213</name>
</gene>
<dbReference type="RefSeq" id="XP_018281116.1">
    <property type="nucleotide sequence ID" value="XM_018426428.1"/>
</dbReference>
<reference evidence="1 2" key="1">
    <citation type="submission" date="2015-03" db="EMBL/GenBank/DDBJ databases">
        <title>Genomics and transcriptomics of the oil-accumulating basidiomycete yeast T. oleaginosus allow insights into substrate utilization and the diverse evolutionary trajectories of mating systems in fungi.</title>
        <authorList>
            <consortium name="DOE Joint Genome Institute"/>
            <person name="Kourist R."/>
            <person name="Kracht O."/>
            <person name="Bracharz F."/>
            <person name="Lipzen A."/>
            <person name="Nolan M."/>
            <person name="Ohm R."/>
            <person name="Grigoriev I."/>
            <person name="Sun S."/>
            <person name="Heitman J."/>
            <person name="Bruck T."/>
            <person name="Nowrousian M."/>
        </authorList>
    </citation>
    <scope>NUCLEOTIDE SEQUENCE [LARGE SCALE GENOMIC DNA]</scope>
    <source>
        <strain evidence="1 2">IBC0246</strain>
    </source>
</reference>
<protein>
    <recommendedName>
        <fullName evidence="3">F-box domain-containing protein</fullName>
    </recommendedName>
</protein>
<organism evidence="1 2">
    <name type="scientific">Cutaneotrichosporon oleaginosum</name>
    <dbReference type="NCBI Taxonomy" id="879819"/>
    <lineage>
        <taxon>Eukaryota</taxon>
        <taxon>Fungi</taxon>
        <taxon>Dikarya</taxon>
        <taxon>Basidiomycota</taxon>
        <taxon>Agaricomycotina</taxon>
        <taxon>Tremellomycetes</taxon>
        <taxon>Trichosporonales</taxon>
        <taxon>Trichosporonaceae</taxon>
        <taxon>Cutaneotrichosporon</taxon>
    </lineage>
</organism>
<accession>A0A0J0XU83</accession>
<dbReference type="GeneID" id="28987031"/>
<evidence type="ECO:0008006" key="3">
    <source>
        <dbReference type="Google" id="ProtNLM"/>
    </source>
</evidence>
<sequence length="312" mass="34807">MSCHTHSYQQHFKSTLHRDYQRLMTISLTFDHLAYPHIIERVLDFADARTLLAFSRTAHAYRKCALTATRHIVVERQGRSLSIRSSRGSIGRAFPPGTHHLVASAHLSSDTFAHTKVIDFVGATGKGAPRPLHVVPASVVRVIERNGISKHNYAQYPSTTTIVFGNLSLRFPNESTIHWSGPGVPLGSRLVWNVTGLGCGQSVDNKLTDKRLREVVLHFSAFYGRLSVDPFIRLLRILTHVEKVHVWLVGLDTFPPGELTFEAPGLTNEEAWSSRLLALGPAADRLSLLTAQAYKVEVGGEQYELETVEELW</sequence>
<evidence type="ECO:0000313" key="2">
    <source>
        <dbReference type="Proteomes" id="UP000053611"/>
    </source>
</evidence>
<evidence type="ECO:0000313" key="1">
    <source>
        <dbReference type="EMBL" id="KLT44625.1"/>
    </source>
</evidence>